<dbReference type="EMBL" id="QAAA01000023">
    <property type="protein sequence ID" value="PTN00741.1"/>
    <property type="molecule type" value="Genomic_DNA"/>
</dbReference>
<dbReference type="AlphaFoldDB" id="A0A2T5BP01"/>
<evidence type="ECO:0000313" key="2">
    <source>
        <dbReference type="Proteomes" id="UP000243859"/>
    </source>
</evidence>
<reference evidence="1 2" key="1">
    <citation type="submission" date="2018-04" db="EMBL/GenBank/DDBJ databases">
        <title>Genomic Encyclopedia of Archaeal and Bacterial Type Strains, Phase II (KMG-II): from individual species to whole genera.</title>
        <authorList>
            <person name="Goeker M."/>
        </authorList>
    </citation>
    <scope>NUCLEOTIDE SEQUENCE [LARGE SCALE GENOMIC DNA]</scope>
    <source>
        <strain evidence="1 2">DSM 18064</strain>
    </source>
</reference>
<accession>A0A2T5BP01</accession>
<comment type="caution">
    <text evidence="1">The sequence shown here is derived from an EMBL/GenBank/DDBJ whole genome shotgun (WGS) entry which is preliminary data.</text>
</comment>
<evidence type="ECO:0000313" key="1">
    <source>
        <dbReference type="EMBL" id="PTN00741.1"/>
    </source>
</evidence>
<dbReference type="Proteomes" id="UP000243859">
    <property type="component" value="Unassembled WGS sequence"/>
</dbReference>
<protein>
    <submittedName>
        <fullName evidence="1">Uncharacterized protein</fullName>
    </submittedName>
</protein>
<sequence length="33" mass="3634">MSFQIYQFKAACEHASAENTRFLNAQLSEGVAA</sequence>
<organism evidence="1 2">
    <name type="scientific">Rhodovulum imhoffii</name>
    <dbReference type="NCBI Taxonomy" id="365340"/>
    <lineage>
        <taxon>Bacteria</taxon>
        <taxon>Pseudomonadati</taxon>
        <taxon>Pseudomonadota</taxon>
        <taxon>Alphaproteobacteria</taxon>
        <taxon>Rhodobacterales</taxon>
        <taxon>Paracoccaceae</taxon>
        <taxon>Rhodovulum</taxon>
    </lineage>
</organism>
<keyword evidence="2" id="KW-1185">Reference proteome</keyword>
<gene>
    <name evidence="1" type="ORF">C8N32_1232</name>
</gene>
<name>A0A2T5BP01_9RHOB</name>
<proteinExistence type="predicted"/>